<accession>A0ACB9G656</accession>
<evidence type="ECO:0000313" key="2">
    <source>
        <dbReference type="Proteomes" id="UP001055811"/>
    </source>
</evidence>
<keyword evidence="2" id="KW-1185">Reference proteome</keyword>
<dbReference type="Proteomes" id="UP001055811">
    <property type="component" value="Linkage Group LG02"/>
</dbReference>
<reference evidence="2" key="1">
    <citation type="journal article" date="2022" name="Mol. Ecol. Resour.">
        <title>The genomes of chicory, endive, great burdock and yacon provide insights into Asteraceae palaeo-polyploidization history and plant inulin production.</title>
        <authorList>
            <person name="Fan W."/>
            <person name="Wang S."/>
            <person name="Wang H."/>
            <person name="Wang A."/>
            <person name="Jiang F."/>
            <person name="Liu H."/>
            <person name="Zhao H."/>
            <person name="Xu D."/>
            <person name="Zhang Y."/>
        </authorList>
    </citation>
    <scope>NUCLEOTIDE SEQUENCE [LARGE SCALE GENOMIC DNA]</scope>
    <source>
        <strain evidence="2">cv. Punajuju</strain>
    </source>
</reference>
<organism evidence="1 2">
    <name type="scientific">Cichorium intybus</name>
    <name type="common">Chicory</name>
    <dbReference type="NCBI Taxonomy" id="13427"/>
    <lineage>
        <taxon>Eukaryota</taxon>
        <taxon>Viridiplantae</taxon>
        <taxon>Streptophyta</taxon>
        <taxon>Embryophyta</taxon>
        <taxon>Tracheophyta</taxon>
        <taxon>Spermatophyta</taxon>
        <taxon>Magnoliopsida</taxon>
        <taxon>eudicotyledons</taxon>
        <taxon>Gunneridae</taxon>
        <taxon>Pentapetalae</taxon>
        <taxon>asterids</taxon>
        <taxon>campanulids</taxon>
        <taxon>Asterales</taxon>
        <taxon>Asteraceae</taxon>
        <taxon>Cichorioideae</taxon>
        <taxon>Cichorieae</taxon>
        <taxon>Cichoriinae</taxon>
        <taxon>Cichorium</taxon>
    </lineage>
</organism>
<comment type="caution">
    <text evidence="1">The sequence shown here is derived from an EMBL/GenBank/DDBJ whole genome shotgun (WGS) entry which is preliminary data.</text>
</comment>
<name>A0ACB9G656_CICIN</name>
<sequence>MQWDVSEGATFGPVASTRLTKVTWLGKRVVVIVTELGVGGVAPGAMDPKLQISRIVDVRLGHRSKSMGMSMLTRPGYLLKVDNARIGGGLQMLRPSPVSPIDS</sequence>
<reference evidence="1 2" key="2">
    <citation type="journal article" date="2022" name="Mol. Ecol. Resour.">
        <title>The genomes of chicory, endive, great burdock and yacon provide insights into Asteraceae paleo-polyploidization history and plant inulin production.</title>
        <authorList>
            <person name="Fan W."/>
            <person name="Wang S."/>
            <person name="Wang H."/>
            <person name="Wang A."/>
            <person name="Jiang F."/>
            <person name="Liu H."/>
            <person name="Zhao H."/>
            <person name="Xu D."/>
            <person name="Zhang Y."/>
        </authorList>
    </citation>
    <scope>NUCLEOTIDE SEQUENCE [LARGE SCALE GENOMIC DNA]</scope>
    <source>
        <strain evidence="2">cv. Punajuju</strain>
        <tissue evidence="1">Leaves</tissue>
    </source>
</reference>
<dbReference type="EMBL" id="CM042010">
    <property type="protein sequence ID" value="KAI3778533.1"/>
    <property type="molecule type" value="Genomic_DNA"/>
</dbReference>
<gene>
    <name evidence="1" type="ORF">L2E82_07898</name>
</gene>
<proteinExistence type="predicted"/>
<protein>
    <submittedName>
        <fullName evidence="1">Uncharacterized protein</fullName>
    </submittedName>
</protein>
<evidence type="ECO:0000313" key="1">
    <source>
        <dbReference type="EMBL" id="KAI3778533.1"/>
    </source>
</evidence>